<dbReference type="InterPro" id="IPR003661">
    <property type="entry name" value="HisK_dim/P_dom"/>
</dbReference>
<dbReference type="SUPFAM" id="SSF47384">
    <property type="entry name" value="Homodimeric domain of signal transducing histidine kinase"/>
    <property type="match status" value="1"/>
</dbReference>
<evidence type="ECO:0000259" key="13">
    <source>
        <dbReference type="PROSITE" id="PS50109"/>
    </source>
</evidence>
<comment type="caution">
    <text evidence="15">The sequence shown here is derived from an EMBL/GenBank/DDBJ whole genome shotgun (WGS) entry which is preliminary data.</text>
</comment>
<dbReference type="EMBL" id="LNAM01000172">
    <property type="protein sequence ID" value="KSV58454.1"/>
    <property type="molecule type" value="Genomic_DNA"/>
</dbReference>
<dbReference type="SMART" id="SM00388">
    <property type="entry name" value="HisKA"/>
    <property type="match status" value="1"/>
</dbReference>
<dbReference type="Pfam" id="PF02518">
    <property type="entry name" value="HATPase_c"/>
    <property type="match status" value="1"/>
</dbReference>
<keyword evidence="16" id="KW-1185">Reference proteome</keyword>
<evidence type="ECO:0000256" key="2">
    <source>
        <dbReference type="ARBA" id="ARBA00006402"/>
    </source>
</evidence>
<evidence type="ECO:0000256" key="5">
    <source>
        <dbReference type="ARBA" id="ARBA00022553"/>
    </source>
</evidence>
<keyword evidence="7" id="KW-0418">Kinase</keyword>
<dbReference type="Gene3D" id="3.40.50.2300">
    <property type="match status" value="1"/>
</dbReference>
<feature type="transmembrane region" description="Helical" evidence="12">
    <location>
        <begin position="62"/>
        <end position="90"/>
    </location>
</feature>
<dbReference type="Pfam" id="PF00512">
    <property type="entry name" value="HisKA"/>
    <property type="match status" value="1"/>
</dbReference>
<proteinExistence type="inferred from homology"/>
<dbReference type="CDD" id="cd16922">
    <property type="entry name" value="HATPase_EvgS-ArcB-TorS-like"/>
    <property type="match status" value="1"/>
</dbReference>
<evidence type="ECO:0000259" key="14">
    <source>
        <dbReference type="PROSITE" id="PS50110"/>
    </source>
</evidence>
<dbReference type="SUPFAM" id="SSF52172">
    <property type="entry name" value="CheY-like"/>
    <property type="match status" value="1"/>
</dbReference>
<dbReference type="Proteomes" id="UP000054874">
    <property type="component" value="Unassembled WGS sequence"/>
</dbReference>
<evidence type="ECO:0000256" key="6">
    <source>
        <dbReference type="ARBA" id="ARBA00022679"/>
    </source>
</evidence>
<feature type="transmembrane region" description="Helical" evidence="12">
    <location>
        <begin position="6"/>
        <end position="24"/>
    </location>
</feature>
<evidence type="ECO:0000256" key="9">
    <source>
        <dbReference type="ARBA" id="ARBA00024867"/>
    </source>
</evidence>
<comment type="catalytic activity">
    <reaction evidence="1">
        <text>ATP + protein L-histidine = ADP + protein N-phospho-L-histidine.</text>
        <dbReference type="EC" id="2.7.13.3"/>
    </reaction>
</comment>
<evidence type="ECO:0000313" key="15">
    <source>
        <dbReference type="EMBL" id="KSV58454.1"/>
    </source>
</evidence>
<dbReference type="Gene3D" id="3.30.565.10">
    <property type="entry name" value="Histidine kinase-like ATPase, C-terminal domain"/>
    <property type="match status" value="1"/>
</dbReference>
<dbReference type="PROSITE" id="PS50109">
    <property type="entry name" value="HIS_KIN"/>
    <property type="match status" value="1"/>
</dbReference>
<dbReference type="Gene3D" id="3.30.450.20">
    <property type="entry name" value="PAS domain"/>
    <property type="match status" value="1"/>
</dbReference>
<dbReference type="STRING" id="290052.ASU35_12935"/>
<evidence type="ECO:0000256" key="8">
    <source>
        <dbReference type="ARBA" id="ARBA00023012"/>
    </source>
</evidence>
<keyword evidence="12" id="KW-0812">Transmembrane</keyword>
<dbReference type="OrthoDB" id="9804747at2"/>
<evidence type="ECO:0000256" key="12">
    <source>
        <dbReference type="SAM" id="Phobius"/>
    </source>
</evidence>
<dbReference type="GO" id="GO:0000155">
    <property type="term" value="F:phosphorelay sensor kinase activity"/>
    <property type="evidence" value="ECO:0007669"/>
    <property type="project" value="InterPro"/>
</dbReference>
<feature type="modified residue" description="4-aspartylphosphate" evidence="11">
    <location>
        <position position="653"/>
    </location>
</feature>
<feature type="domain" description="Histidine kinase" evidence="13">
    <location>
        <begin position="353"/>
        <end position="574"/>
    </location>
</feature>
<dbReference type="PANTHER" id="PTHR43047:SF72">
    <property type="entry name" value="OSMOSENSING HISTIDINE PROTEIN KINASE SLN1"/>
    <property type="match status" value="1"/>
</dbReference>
<dbReference type="InterPro" id="IPR005467">
    <property type="entry name" value="His_kinase_dom"/>
</dbReference>
<evidence type="ECO:0000313" key="16">
    <source>
        <dbReference type="Proteomes" id="UP000054874"/>
    </source>
</evidence>
<evidence type="ECO:0000256" key="1">
    <source>
        <dbReference type="ARBA" id="ARBA00000085"/>
    </source>
</evidence>
<dbReference type="PANTHER" id="PTHR43047">
    <property type="entry name" value="TWO-COMPONENT HISTIDINE PROTEIN KINASE"/>
    <property type="match status" value="1"/>
</dbReference>
<feature type="transmembrane region" description="Helical" evidence="12">
    <location>
        <begin position="36"/>
        <end position="56"/>
    </location>
</feature>
<dbReference type="SUPFAM" id="SSF55874">
    <property type="entry name" value="ATPase domain of HSP90 chaperone/DNA topoisomerase II/histidine kinase"/>
    <property type="match status" value="1"/>
</dbReference>
<dbReference type="InterPro" id="IPR001789">
    <property type="entry name" value="Sig_transdc_resp-reg_receiver"/>
</dbReference>
<dbReference type="InterPro" id="IPR004358">
    <property type="entry name" value="Sig_transdc_His_kin-like_C"/>
</dbReference>
<dbReference type="RefSeq" id="WP_058353312.1">
    <property type="nucleotide sequence ID" value="NZ_CABMMD010000172.1"/>
</dbReference>
<keyword evidence="5 11" id="KW-0597">Phosphoprotein</keyword>
<dbReference type="SMART" id="SM00448">
    <property type="entry name" value="REC"/>
    <property type="match status" value="1"/>
</dbReference>
<organism evidence="15 16">
    <name type="scientific">Acetivibrio ethanolgignens</name>
    <dbReference type="NCBI Taxonomy" id="290052"/>
    <lineage>
        <taxon>Bacteria</taxon>
        <taxon>Bacillati</taxon>
        <taxon>Bacillota</taxon>
        <taxon>Clostridia</taxon>
        <taxon>Eubacteriales</taxon>
        <taxon>Oscillospiraceae</taxon>
        <taxon>Acetivibrio</taxon>
    </lineage>
</organism>
<keyword evidence="12" id="KW-1133">Transmembrane helix</keyword>
<accession>A0A0V8QDY5</accession>
<dbReference type="InterPro" id="IPR011006">
    <property type="entry name" value="CheY-like_superfamily"/>
</dbReference>
<dbReference type="GO" id="GO:0009927">
    <property type="term" value="F:histidine phosphotransfer kinase activity"/>
    <property type="evidence" value="ECO:0007669"/>
    <property type="project" value="TreeGrafter"/>
</dbReference>
<evidence type="ECO:0000256" key="10">
    <source>
        <dbReference type="ARBA" id="ARBA00074306"/>
    </source>
</evidence>
<feature type="transmembrane region" description="Helical" evidence="12">
    <location>
        <begin position="172"/>
        <end position="192"/>
    </location>
</feature>
<dbReference type="Gene3D" id="1.10.287.130">
    <property type="match status" value="1"/>
</dbReference>
<name>A0A0V8QDY5_9FIRM</name>
<dbReference type="GO" id="GO:0005886">
    <property type="term" value="C:plasma membrane"/>
    <property type="evidence" value="ECO:0007669"/>
    <property type="project" value="TreeGrafter"/>
</dbReference>
<comment type="similarity">
    <text evidence="2">In the N-terminal section; belongs to the phytochrome family.</text>
</comment>
<dbReference type="AlphaFoldDB" id="A0A0V8QDY5"/>
<gene>
    <name evidence="15" type="ORF">ASU35_12935</name>
</gene>
<dbReference type="CDD" id="cd17546">
    <property type="entry name" value="REC_hyHK_CKI1_RcsC-like"/>
    <property type="match status" value="1"/>
</dbReference>
<reference evidence="15 16" key="1">
    <citation type="submission" date="2015-11" db="EMBL/GenBank/DDBJ databases">
        <title>Butyribacter intestini gen. nov., sp. nov., a butyric acid-producing bacterium of the family Lachnospiraceae isolated from the human faeces.</title>
        <authorList>
            <person name="Zou Y."/>
            <person name="Xue W."/>
            <person name="Luo G."/>
            <person name="Lv M."/>
        </authorList>
    </citation>
    <scope>NUCLEOTIDE SEQUENCE [LARGE SCALE GENOMIC DNA]</scope>
    <source>
        <strain evidence="15 16">ACET-33324</strain>
    </source>
</reference>
<dbReference type="EC" id="2.7.13.3" evidence="3"/>
<feature type="domain" description="Response regulatory" evidence="14">
    <location>
        <begin position="604"/>
        <end position="722"/>
    </location>
</feature>
<evidence type="ECO:0000256" key="3">
    <source>
        <dbReference type="ARBA" id="ARBA00012438"/>
    </source>
</evidence>
<dbReference type="FunFam" id="3.30.565.10:FF:000010">
    <property type="entry name" value="Sensor histidine kinase RcsC"/>
    <property type="match status" value="1"/>
</dbReference>
<evidence type="ECO:0000256" key="4">
    <source>
        <dbReference type="ARBA" id="ARBA00018672"/>
    </source>
</evidence>
<dbReference type="InterPro" id="IPR036890">
    <property type="entry name" value="HATPase_C_sf"/>
</dbReference>
<comment type="function">
    <text evidence="9">May play the central regulatory role in sporulation. It may be an element of the effector pathway responsible for the activation of sporulation genes in response to nutritional stress. Spo0A may act in concert with spo0H (a sigma factor) to control the expression of some genes that are critical to the sporulation process.</text>
</comment>
<dbReference type="InterPro" id="IPR036097">
    <property type="entry name" value="HisK_dim/P_sf"/>
</dbReference>
<dbReference type="Pfam" id="PF00072">
    <property type="entry name" value="Response_reg"/>
    <property type="match status" value="1"/>
</dbReference>
<dbReference type="PROSITE" id="PS50110">
    <property type="entry name" value="RESPONSE_REGULATORY"/>
    <property type="match status" value="1"/>
</dbReference>
<dbReference type="PRINTS" id="PR00344">
    <property type="entry name" value="BCTRLSENSOR"/>
</dbReference>
<keyword evidence="12" id="KW-0472">Membrane</keyword>
<keyword evidence="6" id="KW-0808">Transferase</keyword>
<keyword evidence="8" id="KW-0902">Two-component regulatory system</keyword>
<feature type="transmembrane region" description="Helical" evidence="12">
    <location>
        <begin position="102"/>
        <end position="121"/>
    </location>
</feature>
<evidence type="ECO:0000256" key="11">
    <source>
        <dbReference type="PROSITE-ProRule" id="PRU00169"/>
    </source>
</evidence>
<protein>
    <recommendedName>
        <fullName evidence="10">Circadian input-output histidine kinase CikA</fullName>
        <ecNumber evidence="3">2.7.13.3</ecNumber>
    </recommendedName>
    <alternativeName>
        <fullName evidence="4">Stage 0 sporulation protein A homolog</fullName>
    </alternativeName>
</protein>
<dbReference type="InterPro" id="IPR003594">
    <property type="entry name" value="HATPase_dom"/>
</dbReference>
<evidence type="ECO:0000256" key="7">
    <source>
        <dbReference type="ARBA" id="ARBA00022777"/>
    </source>
</evidence>
<sequence>MAQFISYFLYGMGVNTFFISVIVFRKRKSVPAIGNWLALFSFASTIWSNGFCMVFIQEDPWIAYLWRCMGMIGMFVYLVSGVHLVIAWSGLQNWTIRLIQKISYFAVILCPFLLLPGNVEFKKTSIGMSYTFLPGLWNNLYNIYCVLIAVSMVGAAAYIWKAGKKRRDRVMGGRLLLAEIIIVIGMVMDTILPMFGVEAFPGSTISQALGVFAFYGIYSSYRRNLVNIENMSQFVYYSVETPVLVYDDKRELKLANKSAKEFLKFPDDDKKVPLKELFFFDEDAYLANPQEKQKLDAKCRVNDRNCRLGINPVIDKYKDIIGYVVMIEDFTDIAEAKQRADDANRAKSIFLANMSHEIRTPLNAILGMDELILREKPEGCIEEYAVSIKRAGNTLLGIISDILDLSKIESGKMTLSEEKYSTAQMLQDVIYILTYKIEEKGLKFETEIREDVPELLYGDELRMKQIVTNLLNNAVKYTSKGKITLCLSWEQKDHETIWMEFKVKDTGSGIRKEDIERIFTSFERLEEDKNKGIEGSGLGLSITQNLTELMGGSLYVESKYGEGTVFTVRLPQRIASYRPMGTLEMEGISRTYIKENSFIAPEARILIVDDTLVTLRIIRELLKRTEIKSDLATNGQDALNMVKKKSYNMIFLDHVMPQMDGIETLKRIQQITDGPNVGIPVIALTANAVIGSREFYLKSGFTDYLAKPVDGEKLENMIEKYLPQQLVQKIEK</sequence>
<feature type="transmembrane region" description="Helical" evidence="12">
    <location>
        <begin position="141"/>
        <end position="160"/>
    </location>
</feature>
<dbReference type="SMART" id="SM00387">
    <property type="entry name" value="HATPase_c"/>
    <property type="match status" value="1"/>
</dbReference>
<dbReference type="CDD" id="cd00082">
    <property type="entry name" value="HisKA"/>
    <property type="match status" value="1"/>
</dbReference>